<evidence type="ECO:0000256" key="8">
    <source>
        <dbReference type="ARBA" id="ARBA00023134"/>
    </source>
</evidence>
<dbReference type="GO" id="GO:0005737">
    <property type="term" value="C:cytoplasm"/>
    <property type="evidence" value="ECO:0007669"/>
    <property type="project" value="TreeGrafter"/>
</dbReference>
<dbReference type="CDD" id="cd00066">
    <property type="entry name" value="G-alpha"/>
    <property type="match status" value="1"/>
</dbReference>
<feature type="binding site" evidence="12">
    <location>
        <position position="390"/>
    </location>
    <ligand>
        <name>GTP</name>
        <dbReference type="ChEBI" id="CHEBI:37565"/>
    </ligand>
</feature>
<dbReference type="InterPro" id="IPR011025">
    <property type="entry name" value="GproteinA_insert"/>
</dbReference>
<dbReference type="GO" id="GO:0001664">
    <property type="term" value="F:G protein-coupled receptor binding"/>
    <property type="evidence" value="ECO:0007669"/>
    <property type="project" value="TreeGrafter"/>
</dbReference>
<keyword evidence="5 12" id="KW-0547">Nucleotide-binding</keyword>
<dbReference type="PRINTS" id="PR00318">
    <property type="entry name" value="GPROTEINA"/>
</dbReference>
<feature type="region of interest" description="Disordered" evidence="14">
    <location>
        <begin position="28"/>
        <end position="47"/>
    </location>
</feature>
<evidence type="ECO:0000256" key="3">
    <source>
        <dbReference type="ARBA" id="ARBA00022707"/>
    </source>
</evidence>
<feature type="compositionally biased region" description="Basic and acidic residues" evidence="14">
    <location>
        <begin position="28"/>
        <end position="37"/>
    </location>
</feature>
<feature type="binding site" evidence="12">
    <location>
        <begin position="265"/>
        <end position="269"/>
    </location>
    <ligand>
        <name>GTP</name>
        <dbReference type="ChEBI" id="CHEBI:37565"/>
    </ligand>
</feature>
<dbReference type="AlphaFoldDB" id="A0A8H5GGT3"/>
<proteinExistence type="predicted"/>
<keyword evidence="4 13" id="KW-0479">Metal-binding</keyword>
<dbReference type="Gene3D" id="3.40.50.300">
    <property type="entry name" value="P-loop containing nucleotide triphosphate hydrolases"/>
    <property type="match status" value="1"/>
</dbReference>
<dbReference type="GO" id="GO:0032502">
    <property type="term" value="P:developmental process"/>
    <property type="evidence" value="ECO:0007669"/>
    <property type="project" value="UniProtKB-ARBA"/>
</dbReference>
<dbReference type="InterPro" id="IPR001019">
    <property type="entry name" value="Gprotein_alpha_su"/>
</dbReference>
<comment type="cofactor">
    <cofactor evidence="1">
        <name>Mg(2+)</name>
        <dbReference type="ChEBI" id="CHEBI:18420"/>
    </cofactor>
</comment>
<evidence type="ECO:0000256" key="13">
    <source>
        <dbReference type="PIRSR" id="PIRSR601019-2"/>
    </source>
</evidence>
<feature type="binding site" evidence="13">
    <location>
        <position position="246"/>
    </location>
    <ligand>
        <name>Mg(2+)</name>
        <dbReference type="ChEBI" id="CHEBI:18420"/>
    </ligand>
</feature>
<accession>A0A8H5GGT3</accession>
<dbReference type="SUPFAM" id="SSF52540">
    <property type="entry name" value="P-loop containing nucleoside triphosphate hydrolases"/>
    <property type="match status" value="1"/>
</dbReference>
<dbReference type="Gene3D" id="1.10.400.10">
    <property type="entry name" value="GI Alpha 1, domain 2-like"/>
    <property type="match status" value="1"/>
</dbReference>
<feature type="binding site" evidence="13">
    <location>
        <position position="113"/>
    </location>
    <ligand>
        <name>Mg(2+)</name>
        <dbReference type="ChEBI" id="CHEBI:18420"/>
    </ligand>
</feature>
<comment type="caution">
    <text evidence="15">The sequence shown here is derived from an EMBL/GenBank/DDBJ whole genome shotgun (WGS) entry which is preliminary data.</text>
</comment>
<dbReference type="GO" id="GO:0007189">
    <property type="term" value="P:adenylate cyclase-activating G protein-coupled receptor signaling pathway"/>
    <property type="evidence" value="ECO:0007669"/>
    <property type="project" value="TreeGrafter"/>
</dbReference>
<evidence type="ECO:0000256" key="4">
    <source>
        <dbReference type="ARBA" id="ARBA00022723"/>
    </source>
</evidence>
<evidence type="ECO:0000256" key="10">
    <source>
        <dbReference type="ARBA" id="ARBA00023224"/>
    </source>
</evidence>
<dbReference type="OrthoDB" id="5817230at2759"/>
<protein>
    <submittedName>
        <fullName evidence="15">Uncharacterized protein</fullName>
    </submittedName>
</protein>
<dbReference type="FunFam" id="3.40.50.300:FF:002307">
    <property type="entry name" value="Guanine nucleotide-binding protein G(k) subunit alpha"/>
    <property type="match status" value="1"/>
</dbReference>
<keyword evidence="8 12" id="KW-0342">GTP-binding</keyword>
<dbReference type="PROSITE" id="PS51882">
    <property type="entry name" value="G_ALPHA"/>
    <property type="match status" value="1"/>
</dbReference>
<gene>
    <name evidence="15" type="ORF">D9758_009337</name>
</gene>
<organism evidence="15 16">
    <name type="scientific">Tetrapyrgos nigripes</name>
    <dbReference type="NCBI Taxonomy" id="182062"/>
    <lineage>
        <taxon>Eukaryota</taxon>
        <taxon>Fungi</taxon>
        <taxon>Dikarya</taxon>
        <taxon>Basidiomycota</taxon>
        <taxon>Agaricomycotina</taxon>
        <taxon>Agaricomycetes</taxon>
        <taxon>Agaricomycetidae</taxon>
        <taxon>Agaricales</taxon>
        <taxon>Marasmiineae</taxon>
        <taxon>Marasmiaceae</taxon>
        <taxon>Tetrapyrgos</taxon>
    </lineage>
</organism>
<evidence type="ECO:0000256" key="14">
    <source>
        <dbReference type="SAM" id="MobiDB-lite"/>
    </source>
</evidence>
<dbReference type="Pfam" id="PF00503">
    <property type="entry name" value="G-alpha"/>
    <property type="match status" value="1"/>
</dbReference>
<reference evidence="15 16" key="1">
    <citation type="journal article" date="2020" name="ISME J.">
        <title>Uncovering the hidden diversity of litter-decomposition mechanisms in mushroom-forming fungi.</title>
        <authorList>
            <person name="Floudas D."/>
            <person name="Bentzer J."/>
            <person name="Ahren D."/>
            <person name="Johansson T."/>
            <person name="Persson P."/>
            <person name="Tunlid A."/>
        </authorList>
    </citation>
    <scope>NUCLEOTIDE SEQUENCE [LARGE SCALE GENOMIC DNA]</scope>
    <source>
        <strain evidence="15 16">CBS 291.85</strain>
    </source>
</reference>
<dbReference type="GO" id="GO:0005834">
    <property type="term" value="C:heterotrimeric G-protein complex"/>
    <property type="evidence" value="ECO:0007669"/>
    <property type="project" value="TreeGrafter"/>
</dbReference>
<keyword evidence="7 13" id="KW-0460">Magnesium</keyword>
<dbReference type="InterPro" id="IPR027417">
    <property type="entry name" value="P-loop_NTPase"/>
</dbReference>
<evidence type="ECO:0000313" key="16">
    <source>
        <dbReference type="Proteomes" id="UP000559256"/>
    </source>
</evidence>
<dbReference type="SMART" id="SM00275">
    <property type="entry name" value="G_alpha"/>
    <property type="match status" value="1"/>
</dbReference>
<feature type="binding site" evidence="12">
    <location>
        <begin position="109"/>
        <end position="114"/>
    </location>
    <ligand>
        <name>GTP</name>
        <dbReference type="ChEBI" id="CHEBI:37565"/>
    </ligand>
</feature>
<evidence type="ECO:0000256" key="7">
    <source>
        <dbReference type="ARBA" id="ARBA00022842"/>
    </source>
</evidence>
<evidence type="ECO:0000313" key="15">
    <source>
        <dbReference type="EMBL" id="KAF5364804.1"/>
    </source>
</evidence>
<evidence type="ECO:0000256" key="2">
    <source>
        <dbReference type="ARBA" id="ARBA00011356"/>
    </source>
</evidence>
<dbReference type="SUPFAM" id="SSF47895">
    <property type="entry name" value="Transducin (alpha subunit), insertion domain"/>
    <property type="match status" value="1"/>
</dbReference>
<keyword evidence="9" id="KW-0564">Palmitate</keyword>
<feature type="binding site" evidence="12">
    <location>
        <begin position="240"/>
        <end position="246"/>
    </location>
    <ligand>
        <name>GTP</name>
        <dbReference type="ChEBI" id="CHEBI:37565"/>
    </ligand>
</feature>
<feature type="binding site" evidence="12">
    <location>
        <begin position="334"/>
        <end position="337"/>
    </location>
    <ligand>
        <name>GTP</name>
        <dbReference type="ChEBI" id="CHEBI:37565"/>
    </ligand>
</feature>
<dbReference type="GO" id="GO:0003924">
    <property type="term" value="F:GTPase activity"/>
    <property type="evidence" value="ECO:0007669"/>
    <property type="project" value="InterPro"/>
</dbReference>
<keyword evidence="6" id="KW-0378">Hydrolase</keyword>
<dbReference type="GO" id="GO:0005525">
    <property type="term" value="F:GTP binding"/>
    <property type="evidence" value="ECO:0007669"/>
    <property type="project" value="UniProtKB-KW"/>
</dbReference>
<dbReference type="PANTHER" id="PTHR10218:SF369">
    <property type="entry name" value="GUANINE NUCLEOTIDE-BINDING PROTEIN ALPHA-2 SUBUNIT"/>
    <property type="match status" value="1"/>
</dbReference>
<keyword evidence="11" id="KW-0449">Lipoprotein</keyword>
<keyword evidence="16" id="KW-1185">Reference proteome</keyword>
<evidence type="ECO:0000256" key="1">
    <source>
        <dbReference type="ARBA" id="ARBA00001946"/>
    </source>
</evidence>
<dbReference type="PANTHER" id="PTHR10218">
    <property type="entry name" value="GTP-BINDING PROTEIN ALPHA SUBUNIT"/>
    <property type="match status" value="1"/>
</dbReference>
<comment type="subunit">
    <text evidence="2">G proteins are composed of 3 units; alpha, beta and gamma. The alpha chain contains the guanine nucleotide binding site.</text>
</comment>
<evidence type="ECO:0000256" key="5">
    <source>
        <dbReference type="ARBA" id="ARBA00022741"/>
    </source>
</evidence>
<name>A0A8H5GGT3_9AGAR</name>
<dbReference type="GO" id="GO:0046872">
    <property type="term" value="F:metal ion binding"/>
    <property type="evidence" value="ECO:0007669"/>
    <property type="project" value="UniProtKB-KW"/>
</dbReference>
<evidence type="ECO:0000256" key="6">
    <source>
        <dbReference type="ARBA" id="ARBA00022801"/>
    </source>
</evidence>
<dbReference type="Proteomes" id="UP000559256">
    <property type="component" value="Unassembled WGS sequence"/>
</dbReference>
<keyword evidence="3" id="KW-0519">Myristate</keyword>
<dbReference type="EMBL" id="JAACJM010000031">
    <property type="protein sequence ID" value="KAF5364804.1"/>
    <property type="molecule type" value="Genomic_DNA"/>
</dbReference>
<sequence length="418" mass="47786">MLRICVMECCWSDSDPRAWLVENDENARASVEHRETPRATASTTPYQRPTTSLLGESGIKRMCDCGALSWWKDSRSEEEERSTRIDKALRDWKRELAQECKVLLLGTGESGKSTMIKQMCIIRCGGIPEEERQVYCQVIYRNIVESAQAIVEAILNIGLLHPNQAAVDKISACVASEDMPIMMSSELTDAIHQFWTDPMVERVIDEHGSEFYLMDNATYFFSEVHRIASPGYIPTETDVLNARQKTTRITETLFPLRTRTMRVIDVGGQRSERKKWIHCFQDVTSILFFSALSEYDQALREDKTQNGMHESLSVFESICTSPWFCDTSFILFLNKSDIFEKKLSRSPVGRYFPDYEGGEDFEKACMHFKKLFGALSRSPHRTTYMYITTATDTAAFRVVMNAVEGTIVRMNLQMSGMV</sequence>
<dbReference type="GO" id="GO:0031683">
    <property type="term" value="F:G-protein beta/gamma-subunit complex binding"/>
    <property type="evidence" value="ECO:0007669"/>
    <property type="project" value="InterPro"/>
</dbReference>
<evidence type="ECO:0000256" key="9">
    <source>
        <dbReference type="ARBA" id="ARBA00023139"/>
    </source>
</evidence>
<keyword evidence="10" id="KW-0807">Transducer</keyword>
<dbReference type="FunFam" id="1.10.400.10:FF:000007">
    <property type="entry name" value="Guanine nucleotide-binding protein subunit alpha"/>
    <property type="match status" value="1"/>
</dbReference>
<evidence type="ECO:0000256" key="12">
    <source>
        <dbReference type="PIRSR" id="PIRSR601019-1"/>
    </source>
</evidence>
<evidence type="ECO:0000256" key="11">
    <source>
        <dbReference type="ARBA" id="ARBA00023288"/>
    </source>
</evidence>